<dbReference type="InterPro" id="IPR038081">
    <property type="entry name" value="CalX-like_sf"/>
</dbReference>
<evidence type="ECO:0000259" key="4">
    <source>
        <dbReference type="Pfam" id="PF03160"/>
    </source>
</evidence>
<dbReference type="EMBL" id="UOFI01000208">
    <property type="protein sequence ID" value="VAW70883.1"/>
    <property type="molecule type" value="Genomic_DNA"/>
</dbReference>
<dbReference type="GO" id="GO:0007154">
    <property type="term" value="P:cell communication"/>
    <property type="evidence" value="ECO:0007669"/>
    <property type="project" value="InterPro"/>
</dbReference>
<evidence type="ECO:0000256" key="3">
    <source>
        <dbReference type="ARBA" id="ARBA00022837"/>
    </source>
</evidence>
<keyword evidence="3" id="KW-0106">Calcium</keyword>
<dbReference type="Pfam" id="PF03160">
    <property type="entry name" value="Calx-beta"/>
    <property type="match status" value="1"/>
</dbReference>
<evidence type="ECO:0000313" key="5">
    <source>
        <dbReference type="EMBL" id="VAW70883.1"/>
    </source>
</evidence>
<gene>
    <name evidence="5" type="ORF">MNBD_GAMMA09-1219</name>
</gene>
<keyword evidence="1" id="KW-0732">Signal</keyword>
<accession>A0A3B0Y3B2</accession>
<organism evidence="5">
    <name type="scientific">hydrothermal vent metagenome</name>
    <dbReference type="NCBI Taxonomy" id="652676"/>
    <lineage>
        <taxon>unclassified sequences</taxon>
        <taxon>metagenomes</taxon>
        <taxon>ecological metagenomes</taxon>
    </lineage>
</organism>
<dbReference type="Gene3D" id="2.60.40.2030">
    <property type="match status" value="1"/>
</dbReference>
<feature type="domain" description="Calx-beta" evidence="4">
    <location>
        <begin position="153"/>
        <end position="283"/>
    </location>
</feature>
<dbReference type="PROSITE" id="PS51257">
    <property type="entry name" value="PROKAR_LIPOPROTEIN"/>
    <property type="match status" value="1"/>
</dbReference>
<evidence type="ECO:0000256" key="2">
    <source>
        <dbReference type="ARBA" id="ARBA00022737"/>
    </source>
</evidence>
<dbReference type="SUPFAM" id="SSF141072">
    <property type="entry name" value="CalX-like"/>
    <property type="match status" value="1"/>
</dbReference>
<feature type="non-terminal residue" evidence="5">
    <location>
        <position position="323"/>
    </location>
</feature>
<sequence>MDHLLKYTNSLLKLFVFLSMTSLIACNDQSNSDPYAYLNARVQGSTTPATKASADKTIINQQNKSDLPADVTRIEFIISDSEGETTTGSLSVGPQTDSISLRVLPHRDLNVTINVYSGDTLSYQGQSVVAALAPGQVFPLSIEADPVGGATLPTLSFSQAPASVIEGDRNTRTNMTFTVTLSGPANGSVNVDYATSDITATTNITPTTPIDYVITSSTLTIPAGKLTATIDVPVLGDTFNENFMDDGGGYFIYETFALTLSNASANATLGTATTAIGTIIEDDYPERLNDTGVINCGYTSSTGTAAYTVDCAGTGVTTSTDGT</sequence>
<name>A0A3B0Y3B2_9ZZZZ</name>
<evidence type="ECO:0000256" key="1">
    <source>
        <dbReference type="ARBA" id="ARBA00022729"/>
    </source>
</evidence>
<reference evidence="5" key="1">
    <citation type="submission" date="2018-06" db="EMBL/GenBank/DDBJ databases">
        <authorList>
            <person name="Zhirakovskaya E."/>
        </authorList>
    </citation>
    <scope>NUCLEOTIDE SEQUENCE</scope>
</reference>
<dbReference type="GO" id="GO:0016020">
    <property type="term" value="C:membrane"/>
    <property type="evidence" value="ECO:0007669"/>
    <property type="project" value="InterPro"/>
</dbReference>
<proteinExistence type="predicted"/>
<protein>
    <recommendedName>
        <fullName evidence="4">Calx-beta domain-containing protein</fullName>
    </recommendedName>
</protein>
<dbReference type="AlphaFoldDB" id="A0A3B0Y3B2"/>
<keyword evidence="2" id="KW-0677">Repeat</keyword>
<dbReference type="InterPro" id="IPR003644">
    <property type="entry name" value="Calx_beta"/>
</dbReference>